<organism evidence="4 5">
    <name type="scientific">Talaromyces atroroseus</name>
    <dbReference type="NCBI Taxonomy" id="1441469"/>
    <lineage>
        <taxon>Eukaryota</taxon>
        <taxon>Fungi</taxon>
        <taxon>Dikarya</taxon>
        <taxon>Ascomycota</taxon>
        <taxon>Pezizomycotina</taxon>
        <taxon>Eurotiomycetes</taxon>
        <taxon>Eurotiomycetidae</taxon>
        <taxon>Eurotiales</taxon>
        <taxon>Trichocomaceae</taxon>
        <taxon>Talaromyces</taxon>
        <taxon>Talaromyces sect. Trachyspermi</taxon>
    </lineage>
</organism>
<dbReference type="PANTHER" id="PTHR11567:SF127">
    <property type="entry name" value="HISTIDINE ACID PHOSPHATASE"/>
    <property type="match status" value="1"/>
</dbReference>
<feature type="compositionally biased region" description="Low complexity" evidence="2">
    <location>
        <begin position="1275"/>
        <end position="1286"/>
    </location>
</feature>
<feature type="region of interest" description="Disordered" evidence="2">
    <location>
        <begin position="1415"/>
        <end position="1434"/>
    </location>
</feature>
<comment type="caution">
    <text evidence="4">The sequence shown here is derived from an EMBL/GenBank/DDBJ whole genome shotgun (WGS) entry which is preliminary data.</text>
</comment>
<accession>A0A1Q5Q850</accession>
<gene>
    <name evidence="4" type="ORF">UA08_08553</name>
</gene>
<sequence length="1475" mass="161733">MRALQLSIFLLLQVSIQASAQTVWAVFGFNVHGDTTPTLLGQPRTLTPLGAKDVYNVGGKFRDRYILGGSTNVSRGTWVNGLNQHRLDSEQVRIYTTSDQFNEASSLAFMQGFYPPLGTANQSYTYIDDTYLLSNGSIAGAPLDDYQYPRIYAAGLADPTSILVAGQADCDNYQELQVKYRITPEFQQIESDNAQFYSDLYNIALDGILSRSMASYAQATEIFQYLQYGYLHNRSLESTLSLSDLQRARVLANQYAFATNGNLTSSSNGGSERIRAIAGRTLSRLILQALETNIQTQGFSSKMTLVFGSMEPVIAFASLSQLASPMNSEFYGMPVDGASLVLELFSMNTTTSDIGYPQISDLYVRLLFRNSSSTNEAFTQYPLFGYSPSQVDLPFTEFAARLSTFLLPSTESWCDACSSSPMFCFGAANAGKRSAKSRLSLAGAGAIGAGVTLAVLAAVVGIAWLCGIGLHRRRKPASFGGFKGNKKMASDQDVSFSTSKNGIFHKIADPGRASTNVKSHERTGSWEMRNKNRTSADNALRLDDDRDIADISANSEPVKCHQIRRRDVPSLPRHGFLGPEYGKSPCGLAIGQEHRSFLPMSSTGSLPPKEQLLSLLVLAPRANFIHRLPLFAFHVAASPSRYHRSLPLQTFLLGAFEYSSDMKTTYSITELLALRGNAAVDIGQFTIYALENNLLWRGKSVPNTTSSEPRRNERSTTTSEDHKSTSQPNSGSQENITENDSGFVKFLKQHTSPKHQRVTPGGKVVDVNSSVSIPEFKPPSTKTSDECPQKNGKETGKVISLQGAGTGKKTVQISGASSNSNGFKLDPPYPGPYEKITTGPVGVTTATVSEEVGPQIANLYPSLQSLQQLQLSLMAPDVYRQQPLPWAPSFYPIVQVTQAGQETIATPYHNYPQLFLPDAAAWHQTAPQSYANQNPILHNLSQQQTAPLLATVWPTVGKQGAAVPTADSQVPIPASHSFTSLSTVTGQLTPYSGSLPTYITDQSTQRSLQDLTKEYQSLSSQLVDLDRYMAIHTFEMDAETKKSLVEQRRGLVKDLDMARRYKEHLESNIKRPSASLEPVSAAGFQQESASNLGFVSHPTLSRLVAVEQSAELPTSSLPIALSSINAVPLQFSQAGYVPVIPNLGNWSEYAYNAHLPQDPQFTSQTHLFSNQSNELNASQLKNILSQQNHADTSTCSPFININQLHRQIEEAARRGESVDGLFEELARITEQSVAQRNAQRLGSFTGAQPNGVASDKTSGNLHQSFPTAQKEAQRGEGSNTETSSSSWMIIDGQVSTNSGGHISPRKDPSQSKPSSRLEKDPAAMSKQAFKSLRHSRDERGIGIQAGDRKALRKPQSSRSVMLTPWAGREQDVTASKACAPVISRVNAHGFLPSFDGANDAYDTRSQRSMILIDLESDDNGPTRSGENQPWYLREPRPKPIQSEVRRFFLDIEEEEYQMIHKYRMQTLGDAEMLRK</sequence>
<dbReference type="Gene3D" id="3.40.50.1240">
    <property type="entry name" value="Phosphoglycerate mutase-like"/>
    <property type="match status" value="1"/>
</dbReference>
<dbReference type="GO" id="GO:0016791">
    <property type="term" value="F:phosphatase activity"/>
    <property type="evidence" value="ECO:0007669"/>
    <property type="project" value="TreeGrafter"/>
</dbReference>
<feature type="region of interest" description="Disordered" evidence="2">
    <location>
        <begin position="1243"/>
        <end position="1360"/>
    </location>
</feature>
<dbReference type="InterPro" id="IPR000560">
    <property type="entry name" value="His_Pase_clade-2"/>
</dbReference>
<feature type="compositionally biased region" description="Basic and acidic residues" evidence="2">
    <location>
        <begin position="783"/>
        <end position="796"/>
    </location>
</feature>
<dbReference type="InterPro" id="IPR050645">
    <property type="entry name" value="Histidine_acid_phosphatase"/>
</dbReference>
<feature type="compositionally biased region" description="Basic and acidic residues" evidence="2">
    <location>
        <begin position="708"/>
        <end position="724"/>
    </location>
</feature>
<dbReference type="SUPFAM" id="SSF53254">
    <property type="entry name" value="Phosphoglycerate mutase-like"/>
    <property type="match status" value="1"/>
</dbReference>
<dbReference type="EMBL" id="LFMY01000015">
    <property type="protein sequence ID" value="OKL56301.1"/>
    <property type="molecule type" value="Genomic_DNA"/>
</dbReference>
<dbReference type="Proteomes" id="UP000214365">
    <property type="component" value="Unassembled WGS sequence"/>
</dbReference>
<feature type="signal peptide" evidence="3">
    <location>
        <begin position="1"/>
        <end position="20"/>
    </location>
</feature>
<feature type="region of interest" description="Disordered" evidence="2">
    <location>
        <begin position="750"/>
        <end position="827"/>
    </location>
</feature>
<proteinExistence type="inferred from homology"/>
<evidence type="ECO:0000313" key="5">
    <source>
        <dbReference type="Proteomes" id="UP000214365"/>
    </source>
</evidence>
<evidence type="ECO:0000256" key="1">
    <source>
        <dbReference type="ARBA" id="ARBA00005375"/>
    </source>
</evidence>
<feature type="compositionally biased region" description="Polar residues" evidence="2">
    <location>
        <begin position="809"/>
        <end position="822"/>
    </location>
</feature>
<evidence type="ECO:0000313" key="4">
    <source>
        <dbReference type="EMBL" id="OKL56301.1"/>
    </source>
</evidence>
<feature type="compositionally biased region" description="Basic and acidic residues" evidence="2">
    <location>
        <begin position="1304"/>
        <end position="1321"/>
    </location>
</feature>
<feature type="chain" id="PRO_5012502304" description="Histidine acid phosphatase" evidence="3">
    <location>
        <begin position="21"/>
        <end position="1475"/>
    </location>
</feature>
<keyword evidence="5" id="KW-1185">Reference proteome</keyword>
<dbReference type="OrthoDB" id="258392at2759"/>
<dbReference type="RefSeq" id="XP_020116422.1">
    <property type="nucleotide sequence ID" value="XM_020263454.1"/>
</dbReference>
<reference evidence="4 5" key="1">
    <citation type="submission" date="2015-06" db="EMBL/GenBank/DDBJ databases">
        <title>Talaromyces atroroseus IBT 11181 draft genome.</title>
        <authorList>
            <person name="Rasmussen K.B."/>
            <person name="Rasmussen S."/>
            <person name="Petersen B."/>
            <person name="Sicheritz-Ponten T."/>
            <person name="Mortensen U.H."/>
            <person name="Thrane U."/>
        </authorList>
    </citation>
    <scope>NUCLEOTIDE SEQUENCE [LARGE SCALE GENOMIC DNA]</scope>
    <source>
        <strain evidence="4 5">IBT 11181</strain>
    </source>
</reference>
<dbReference type="InterPro" id="IPR029033">
    <property type="entry name" value="His_PPase_superfam"/>
</dbReference>
<keyword evidence="3" id="KW-0732">Signal</keyword>
<evidence type="ECO:0000256" key="2">
    <source>
        <dbReference type="SAM" id="MobiDB-lite"/>
    </source>
</evidence>
<comment type="similarity">
    <text evidence="1">Belongs to the histidine acid phosphatase family.</text>
</comment>
<dbReference type="STRING" id="1441469.A0A1Q5Q850"/>
<dbReference type="PANTHER" id="PTHR11567">
    <property type="entry name" value="ACID PHOSPHATASE-RELATED"/>
    <property type="match status" value="1"/>
</dbReference>
<evidence type="ECO:0008006" key="6">
    <source>
        <dbReference type="Google" id="ProtNLM"/>
    </source>
</evidence>
<name>A0A1Q5Q850_TALAT</name>
<dbReference type="GeneID" id="31008309"/>
<feature type="compositionally biased region" description="Polar residues" evidence="2">
    <location>
        <begin position="1255"/>
        <end position="1267"/>
    </location>
</feature>
<protein>
    <recommendedName>
        <fullName evidence="6">Histidine acid phosphatase</fullName>
    </recommendedName>
</protein>
<feature type="region of interest" description="Disordered" evidence="2">
    <location>
        <begin position="699"/>
        <end position="737"/>
    </location>
</feature>
<feature type="compositionally biased region" description="Polar residues" evidence="2">
    <location>
        <begin position="725"/>
        <end position="737"/>
    </location>
</feature>
<evidence type="ECO:0000256" key="3">
    <source>
        <dbReference type="SAM" id="SignalP"/>
    </source>
</evidence>
<dbReference type="Pfam" id="PF00328">
    <property type="entry name" value="His_Phos_2"/>
    <property type="match status" value="1"/>
</dbReference>